<organism evidence="4 5">
    <name type="scientific">Candidatus Cryptobacteroides faecipullorum</name>
    <dbReference type="NCBI Taxonomy" id="2840764"/>
    <lineage>
        <taxon>Bacteria</taxon>
        <taxon>Pseudomonadati</taxon>
        <taxon>Bacteroidota</taxon>
        <taxon>Bacteroidia</taxon>
        <taxon>Bacteroidales</taxon>
        <taxon>Candidatus Cryptobacteroides</taxon>
    </lineage>
</organism>
<name>A0A9D9I6X1_9BACT</name>
<dbReference type="SMART" id="SM00850">
    <property type="entry name" value="LytTR"/>
    <property type="match status" value="1"/>
</dbReference>
<dbReference type="SUPFAM" id="SSF52172">
    <property type="entry name" value="CheY-like"/>
    <property type="match status" value="1"/>
</dbReference>
<keyword evidence="1" id="KW-0597">Phosphoprotein</keyword>
<sequence length="250" mass="28005">MKILVIEDETMPANFLVRKLRQIRPDAEIQGVTRNIRESVGFLLTNSPDLIFADIRLEDGLSFGIFSRVKTDAAVVFTTSYNEYAIKAFEYNCIDYLLKPVTDEGISRALEKFDRFHTPLSISVLQAAVAQMGSGTQSWRRRLLIGRGASIAVVPTENIACICIEFGYATVYLKDGSSGLLDMRLDELAAQLDPERFMKISRQCIVSLDSVTGILPLPENRLSLVLCTPDRKEVTVTRSHTAQLKSRLDR</sequence>
<dbReference type="InterPro" id="IPR046947">
    <property type="entry name" value="LytR-like"/>
</dbReference>
<dbReference type="GO" id="GO:0000156">
    <property type="term" value="F:phosphorelay response regulator activity"/>
    <property type="evidence" value="ECO:0007669"/>
    <property type="project" value="InterPro"/>
</dbReference>
<dbReference type="Gene3D" id="3.40.50.2300">
    <property type="match status" value="1"/>
</dbReference>
<proteinExistence type="predicted"/>
<comment type="caution">
    <text evidence="4">The sequence shown here is derived from an EMBL/GenBank/DDBJ whole genome shotgun (WGS) entry which is preliminary data.</text>
</comment>
<dbReference type="Pfam" id="PF00072">
    <property type="entry name" value="Response_reg"/>
    <property type="match status" value="1"/>
</dbReference>
<dbReference type="InterPro" id="IPR001789">
    <property type="entry name" value="Sig_transdc_resp-reg_receiver"/>
</dbReference>
<dbReference type="SMART" id="SM00448">
    <property type="entry name" value="REC"/>
    <property type="match status" value="1"/>
</dbReference>
<dbReference type="PROSITE" id="PS50930">
    <property type="entry name" value="HTH_LYTTR"/>
    <property type="match status" value="1"/>
</dbReference>
<dbReference type="EMBL" id="JADIMH010000017">
    <property type="protein sequence ID" value="MBO8466812.1"/>
    <property type="molecule type" value="Genomic_DNA"/>
</dbReference>
<accession>A0A9D9I6X1</accession>
<protein>
    <submittedName>
        <fullName evidence="4">Response regulator transcription factor</fullName>
    </submittedName>
</protein>
<dbReference type="Gene3D" id="2.40.50.1020">
    <property type="entry name" value="LytTr DNA-binding domain"/>
    <property type="match status" value="1"/>
</dbReference>
<reference evidence="4" key="1">
    <citation type="submission" date="2020-10" db="EMBL/GenBank/DDBJ databases">
        <authorList>
            <person name="Gilroy R."/>
        </authorList>
    </citation>
    <scope>NUCLEOTIDE SEQUENCE</scope>
    <source>
        <strain evidence="4">B1-15692</strain>
    </source>
</reference>
<reference evidence="4" key="2">
    <citation type="journal article" date="2021" name="PeerJ">
        <title>Extensive microbial diversity within the chicken gut microbiome revealed by metagenomics and culture.</title>
        <authorList>
            <person name="Gilroy R."/>
            <person name="Ravi A."/>
            <person name="Getino M."/>
            <person name="Pursley I."/>
            <person name="Horton D.L."/>
            <person name="Alikhan N.F."/>
            <person name="Baker D."/>
            <person name="Gharbi K."/>
            <person name="Hall N."/>
            <person name="Watson M."/>
            <person name="Adriaenssens E.M."/>
            <person name="Foster-Nyarko E."/>
            <person name="Jarju S."/>
            <person name="Secka A."/>
            <person name="Antonio M."/>
            <person name="Oren A."/>
            <person name="Chaudhuri R.R."/>
            <person name="La Ragione R."/>
            <person name="Hildebrand F."/>
            <person name="Pallen M.J."/>
        </authorList>
    </citation>
    <scope>NUCLEOTIDE SEQUENCE</scope>
    <source>
        <strain evidence="4">B1-15692</strain>
    </source>
</reference>
<dbReference type="GO" id="GO:0003677">
    <property type="term" value="F:DNA binding"/>
    <property type="evidence" value="ECO:0007669"/>
    <property type="project" value="InterPro"/>
</dbReference>
<evidence type="ECO:0000259" key="2">
    <source>
        <dbReference type="PROSITE" id="PS50110"/>
    </source>
</evidence>
<dbReference type="InterPro" id="IPR011006">
    <property type="entry name" value="CheY-like_superfamily"/>
</dbReference>
<evidence type="ECO:0000259" key="3">
    <source>
        <dbReference type="PROSITE" id="PS50930"/>
    </source>
</evidence>
<feature type="domain" description="Response regulatory" evidence="2">
    <location>
        <begin position="2"/>
        <end position="114"/>
    </location>
</feature>
<dbReference type="AlphaFoldDB" id="A0A9D9I6X1"/>
<feature type="domain" description="HTH LytTR-type" evidence="3">
    <location>
        <begin position="143"/>
        <end position="250"/>
    </location>
</feature>
<dbReference type="PANTHER" id="PTHR37299">
    <property type="entry name" value="TRANSCRIPTIONAL REGULATOR-RELATED"/>
    <property type="match status" value="1"/>
</dbReference>
<evidence type="ECO:0000256" key="1">
    <source>
        <dbReference type="PROSITE-ProRule" id="PRU00169"/>
    </source>
</evidence>
<gene>
    <name evidence="4" type="ORF">IAB99_03510</name>
</gene>
<evidence type="ECO:0000313" key="4">
    <source>
        <dbReference type="EMBL" id="MBO8466812.1"/>
    </source>
</evidence>
<dbReference type="Pfam" id="PF04397">
    <property type="entry name" value="LytTR"/>
    <property type="match status" value="1"/>
</dbReference>
<feature type="modified residue" description="4-aspartylphosphate" evidence="1">
    <location>
        <position position="54"/>
    </location>
</feature>
<dbReference type="Proteomes" id="UP000823660">
    <property type="component" value="Unassembled WGS sequence"/>
</dbReference>
<dbReference type="InterPro" id="IPR007492">
    <property type="entry name" value="LytTR_DNA-bd_dom"/>
</dbReference>
<evidence type="ECO:0000313" key="5">
    <source>
        <dbReference type="Proteomes" id="UP000823660"/>
    </source>
</evidence>
<dbReference type="PROSITE" id="PS50110">
    <property type="entry name" value="RESPONSE_REGULATORY"/>
    <property type="match status" value="1"/>
</dbReference>
<dbReference type="PANTHER" id="PTHR37299:SF1">
    <property type="entry name" value="STAGE 0 SPORULATION PROTEIN A HOMOLOG"/>
    <property type="match status" value="1"/>
</dbReference>